<evidence type="ECO:0000313" key="1">
    <source>
        <dbReference type="EMBL" id="ESA43344.1"/>
    </source>
</evidence>
<protein>
    <submittedName>
        <fullName evidence="1">Uncharacterized protein</fullName>
    </submittedName>
</protein>
<reference evidence="1 2" key="1">
    <citation type="journal article" date="2003" name="Nature">
        <title>The genome sequence of the filamentous fungus Neurospora crassa.</title>
        <authorList>
            <person name="Galagan J.E."/>
            <person name="Calvo S.E."/>
            <person name="Borkovich K.A."/>
            <person name="Selker E.U."/>
            <person name="Read N.D."/>
            <person name="Jaffe D."/>
            <person name="FitzHugh W."/>
            <person name="Ma L.J."/>
            <person name="Smirnov S."/>
            <person name="Purcell S."/>
            <person name="Rehman B."/>
            <person name="Elkins T."/>
            <person name="Engels R."/>
            <person name="Wang S."/>
            <person name="Nielsen C.B."/>
            <person name="Butler J."/>
            <person name="Endrizzi M."/>
            <person name="Qui D."/>
            <person name="Ianakiev P."/>
            <person name="Bell-Pedersen D."/>
            <person name="Nelson M.A."/>
            <person name="Werner-Washburne M."/>
            <person name="Selitrennikoff C.P."/>
            <person name="Kinsey J.A."/>
            <person name="Braun E.L."/>
            <person name="Zelter A."/>
            <person name="Schulte U."/>
            <person name="Kothe G.O."/>
            <person name="Jedd G."/>
            <person name="Mewes W."/>
            <person name="Staben C."/>
            <person name="Marcotte E."/>
            <person name="Greenberg D."/>
            <person name="Roy A."/>
            <person name="Foley K."/>
            <person name="Naylor J."/>
            <person name="Stange-Thomann N."/>
            <person name="Barrett R."/>
            <person name="Gnerre S."/>
            <person name="Kamal M."/>
            <person name="Kamvysselis M."/>
            <person name="Mauceli E."/>
            <person name="Bielke C."/>
            <person name="Rudd S."/>
            <person name="Frishman D."/>
            <person name="Krystofova S."/>
            <person name="Rasmussen C."/>
            <person name="Metzenberg R.L."/>
            <person name="Perkins D.D."/>
            <person name="Kroken S."/>
            <person name="Cogoni C."/>
            <person name="Macino G."/>
            <person name="Catcheside D."/>
            <person name="Li W."/>
            <person name="Pratt R.J."/>
            <person name="Osmani S.A."/>
            <person name="DeSouza C.P."/>
            <person name="Glass L."/>
            <person name="Orbach M.J."/>
            <person name="Berglund J.A."/>
            <person name="Voelker R."/>
            <person name="Yarden O."/>
            <person name="Plamann M."/>
            <person name="Seiler S."/>
            <person name="Dunlap J."/>
            <person name="Radford A."/>
            <person name="Aramayo R."/>
            <person name="Natvig D.O."/>
            <person name="Alex L.A."/>
            <person name="Mannhaupt G."/>
            <person name="Ebbole D.J."/>
            <person name="Freitag M."/>
            <person name="Paulsen I."/>
            <person name="Sachs M.S."/>
            <person name="Lander E.S."/>
            <person name="Nusbaum C."/>
            <person name="Birren B."/>
        </authorList>
    </citation>
    <scope>NUCLEOTIDE SEQUENCE [LARGE SCALE GENOMIC DNA]</scope>
    <source>
        <strain evidence="2">ATCC 24698 / 74-OR23-1A / CBS 708.71 / DSM 1257 / FGSC 987</strain>
    </source>
</reference>
<dbReference type="VEuPathDB" id="FungiDB:NCU16678"/>
<keyword evidence="2" id="KW-1185">Reference proteome</keyword>
<dbReference type="EMBL" id="CM002238">
    <property type="protein sequence ID" value="ESA43344.1"/>
    <property type="molecule type" value="Genomic_DNA"/>
</dbReference>
<proteinExistence type="predicted"/>
<dbReference type="InParanoid" id="U9W524"/>
<sequence>MYSGPSWRSVLALAGTTEDAPYLSIPHSSRPHLRRAFVDGIAFRARQPQPFHTAILDFVGLAHFPQFAPVHFHLFTTQLDISIGLQPAAWRRHLQNGGQASSPLLDLLG</sequence>
<dbReference type="RefSeq" id="XP_011394052.1">
    <property type="nucleotide sequence ID" value="XM_011395750.1"/>
</dbReference>
<accession>U9W524</accession>
<gene>
    <name evidence="1" type="ORF">NCU16678</name>
</gene>
<evidence type="ECO:0000313" key="2">
    <source>
        <dbReference type="Proteomes" id="UP000001805"/>
    </source>
</evidence>
<dbReference type="Proteomes" id="UP000001805">
    <property type="component" value="Chromosome 3, Linkage Group III"/>
</dbReference>
<dbReference type="KEGG" id="ncr:NCU16678"/>
<dbReference type="GeneID" id="23569590"/>
<name>U9W524_NEUCR</name>
<organism evidence="1 2">
    <name type="scientific">Neurospora crassa (strain ATCC 24698 / 74-OR23-1A / CBS 708.71 / DSM 1257 / FGSC 987)</name>
    <dbReference type="NCBI Taxonomy" id="367110"/>
    <lineage>
        <taxon>Eukaryota</taxon>
        <taxon>Fungi</taxon>
        <taxon>Dikarya</taxon>
        <taxon>Ascomycota</taxon>
        <taxon>Pezizomycotina</taxon>
        <taxon>Sordariomycetes</taxon>
        <taxon>Sordariomycetidae</taxon>
        <taxon>Sordariales</taxon>
        <taxon>Sordariaceae</taxon>
        <taxon>Neurospora</taxon>
    </lineage>
</organism>
<dbReference type="AlphaFoldDB" id="U9W524"/>